<dbReference type="InterPro" id="IPR037464">
    <property type="entry name" value="Taspase1"/>
</dbReference>
<feature type="compositionally biased region" description="Polar residues" evidence="3">
    <location>
        <begin position="251"/>
        <end position="272"/>
    </location>
</feature>
<dbReference type="GO" id="GO:0051604">
    <property type="term" value="P:protein maturation"/>
    <property type="evidence" value="ECO:0007669"/>
    <property type="project" value="TreeGrafter"/>
</dbReference>
<evidence type="ECO:0000313" key="4">
    <source>
        <dbReference type="EMBL" id="SMQ54330.1"/>
    </source>
</evidence>
<dbReference type="AlphaFoldDB" id="A0A1X7S483"/>
<evidence type="ECO:0000313" key="5">
    <source>
        <dbReference type="Proteomes" id="UP000215127"/>
    </source>
</evidence>
<feature type="active site" description="Nucleophile" evidence="1">
    <location>
        <position position="421"/>
    </location>
</feature>
<accession>A0A1X7S483</accession>
<sequence>MFSPKSKSRKVEKGGDLACMFVHAGAGYHSRDNEIHHLQACQDACKAGMAVMRGGGSAVDAVEIAIKVLEDREITNAGYGSNLGYNGVVECDAIIVNHNGSSGAAGAVAQIKNPISLARLVHDHSTQTLSLKRVPPNILVGQGATNFAYAHGMPIVSFDDLISPYAKARWQKWRADLIKSERMERQKEDQRHGLTPPNSDADLTGFPDDNDESEKELQQHTKQMYESARRVLEARPSSPPPSYTVDPELAPSQSQIDSSLPNPAPNGTGSRTSDQHANEYTDPQPLERERPTVLQRMANHPFVNSTQQVSPNQSYARLPTLATVATDGGGHSQDVRMEDAPEADSTLTQSEIGRTDTSSPIDCQTDGPSSTPSRSTADAAQQNTRFGSGDGESMNPKFTTSKTPQTEPGIPAAGEDHITDTVGAIAIDIYGNIACGASSGGIGMKHRGRLGPAALIGIGAAIIPTDEDDPDLTSVATVASGTGEHMTTTLAASVCSERIYHEQRRVKGGYKQCTEDEAITGFIKTDFMDHPSVRHSQSAGTIGVLSVKKTKDGVWLYFGHNTDSFALASMHSDEQKPICTMSRSNGNGTIAQGGRAVKFRRGRK</sequence>
<reference evidence="4 5" key="1">
    <citation type="submission" date="2016-06" db="EMBL/GenBank/DDBJ databases">
        <authorList>
            <person name="Kjaerup R.B."/>
            <person name="Dalgaard T.S."/>
            <person name="Juul-Madsen H.R."/>
        </authorList>
    </citation>
    <scope>NUCLEOTIDE SEQUENCE [LARGE SCALE GENOMIC DNA]</scope>
</reference>
<keyword evidence="5" id="KW-1185">Reference proteome</keyword>
<dbReference type="Gene3D" id="3.60.20.30">
    <property type="entry name" value="(Glycosyl)asparaginase"/>
    <property type="match status" value="1"/>
</dbReference>
<dbReference type="Pfam" id="PF01112">
    <property type="entry name" value="Asparaginase_2"/>
    <property type="match status" value="2"/>
</dbReference>
<dbReference type="PANTHER" id="PTHR10188">
    <property type="entry name" value="L-ASPARAGINASE"/>
    <property type="match status" value="1"/>
</dbReference>
<evidence type="ECO:0000256" key="1">
    <source>
        <dbReference type="PIRSR" id="PIRSR600246-1"/>
    </source>
</evidence>
<feature type="region of interest" description="Disordered" evidence="3">
    <location>
        <begin position="183"/>
        <end position="287"/>
    </location>
</feature>
<dbReference type="SUPFAM" id="SSF56235">
    <property type="entry name" value="N-terminal nucleophile aminohydrolases (Ntn hydrolases)"/>
    <property type="match status" value="1"/>
</dbReference>
<dbReference type="PANTHER" id="PTHR10188:SF8">
    <property type="entry name" value="THREONINE ASPARTASE 1"/>
    <property type="match status" value="1"/>
</dbReference>
<proteinExistence type="predicted"/>
<dbReference type="InterPro" id="IPR029055">
    <property type="entry name" value="Ntn_hydrolases_N"/>
</dbReference>
<dbReference type="CDD" id="cd04514">
    <property type="entry name" value="Taspase1_like"/>
    <property type="match status" value="2"/>
</dbReference>
<dbReference type="STRING" id="1276538.A0A1X7S483"/>
<feature type="compositionally biased region" description="Basic and acidic residues" evidence="3">
    <location>
        <begin position="273"/>
        <end position="287"/>
    </location>
</feature>
<evidence type="ECO:0008006" key="6">
    <source>
        <dbReference type="Google" id="ProtNLM"/>
    </source>
</evidence>
<gene>
    <name evidence="4" type="ORF">ZT3D7_G9485</name>
</gene>
<organism evidence="4 5">
    <name type="scientific">Zymoseptoria tritici (strain ST99CH_3D7)</name>
    <dbReference type="NCBI Taxonomy" id="1276538"/>
    <lineage>
        <taxon>Eukaryota</taxon>
        <taxon>Fungi</taxon>
        <taxon>Dikarya</taxon>
        <taxon>Ascomycota</taxon>
        <taxon>Pezizomycotina</taxon>
        <taxon>Dothideomycetes</taxon>
        <taxon>Dothideomycetidae</taxon>
        <taxon>Mycosphaerellales</taxon>
        <taxon>Mycosphaerellaceae</taxon>
        <taxon>Zymoseptoria</taxon>
    </lineage>
</organism>
<dbReference type="Proteomes" id="UP000215127">
    <property type="component" value="Chromosome 9"/>
</dbReference>
<dbReference type="EMBL" id="LT853700">
    <property type="protein sequence ID" value="SMQ54330.1"/>
    <property type="molecule type" value="Genomic_DNA"/>
</dbReference>
<feature type="compositionally biased region" description="Polar residues" evidence="3">
    <location>
        <begin position="396"/>
        <end position="406"/>
    </location>
</feature>
<feature type="compositionally biased region" description="Basic and acidic residues" evidence="3">
    <location>
        <begin position="183"/>
        <end position="192"/>
    </location>
</feature>
<feature type="site" description="Cleavage; by autolysis" evidence="2">
    <location>
        <begin position="420"/>
        <end position="421"/>
    </location>
</feature>
<protein>
    <recommendedName>
        <fullName evidence="6">Threonine aspartase</fullName>
    </recommendedName>
</protein>
<evidence type="ECO:0000256" key="3">
    <source>
        <dbReference type="SAM" id="MobiDB-lite"/>
    </source>
</evidence>
<name>A0A1X7S483_ZYMT9</name>
<dbReference type="GO" id="GO:0004298">
    <property type="term" value="F:threonine-type endopeptidase activity"/>
    <property type="evidence" value="ECO:0007669"/>
    <property type="project" value="InterPro"/>
</dbReference>
<feature type="compositionally biased region" description="Polar residues" evidence="3">
    <location>
        <begin position="345"/>
        <end position="386"/>
    </location>
</feature>
<dbReference type="FunFam" id="3.60.20.30:FF:000007">
    <property type="entry name" value="Similar to threonine aspartase"/>
    <property type="match status" value="1"/>
</dbReference>
<dbReference type="InterPro" id="IPR000246">
    <property type="entry name" value="Peptidase_T2"/>
</dbReference>
<evidence type="ECO:0000256" key="2">
    <source>
        <dbReference type="PIRSR" id="PIRSR600246-3"/>
    </source>
</evidence>
<dbReference type="GO" id="GO:0005737">
    <property type="term" value="C:cytoplasm"/>
    <property type="evidence" value="ECO:0007669"/>
    <property type="project" value="TreeGrafter"/>
</dbReference>
<feature type="region of interest" description="Disordered" evidence="3">
    <location>
        <begin position="324"/>
        <end position="415"/>
    </location>
</feature>